<dbReference type="InterPro" id="IPR050736">
    <property type="entry name" value="Sensor_HK_Regulatory"/>
</dbReference>
<dbReference type="InterPro" id="IPR036097">
    <property type="entry name" value="HisK_dim/P_sf"/>
</dbReference>
<evidence type="ECO:0000256" key="6">
    <source>
        <dbReference type="ARBA" id="ARBA00022777"/>
    </source>
</evidence>
<evidence type="ECO:0000313" key="9">
    <source>
        <dbReference type="EMBL" id="GMA18991.1"/>
    </source>
</evidence>
<gene>
    <name evidence="9" type="ORF">GCM10025862_10120</name>
</gene>
<evidence type="ECO:0000259" key="8">
    <source>
        <dbReference type="PROSITE" id="PS50109"/>
    </source>
</evidence>
<dbReference type="InterPro" id="IPR005467">
    <property type="entry name" value="His_kinase_dom"/>
</dbReference>
<dbReference type="Proteomes" id="UP001157109">
    <property type="component" value="Unassembled WGS sequence"/>
</dbReference>
<dbReference type="CDD" id="cd00130">
    <property type="entry name" value="PAS"/>
    <property type="match status" value="1"/>
</dbReference>
<evidence type="ECO:0000256" key="2">
    <source>
        <dbReference type="ARBA" id="ARBA00004236"/>
    </source>
</evidence>
<keyword evidence="4" id="KW-0597">Phosphoprotein</keyword>
<dbReference type="InterPro" id="IPR035965">
    <property type="entry name" value="PAS-like_dom_sf"/>
</dbReference>
<dbReference type="PROSITE" id="PS50109">
    <property type="entry name" value="HIS_KIN"/>
    <property type="match status" value="1"/>
</dbReference>
<comment type="catalytic activity">
    <reaction evidence="1">
        <text>ATP + protein L-histidine = ADP + protein N-phospho-L-histidine.</text>
        <dbReference type="EC" id="2.7.13.3"/>
    </reaction>
</comment>
<dbReference type="SUPFAM" id="SSF55785">
    <property type="entry name" value="PYP-like sensor domain (PAS domain)"/>
    <property type="match status" value="1"/>
</dbReference>
<keyword evidence="5" id="KW-0808">Transferase</keyword>
<comment type="caution">
    <text evidence="9">The sequence shown here is derived from an EMBL/GenBank/DDBJ whole genome shotgun (WGS) entry which is preliminary data.</text>
</comment>
<dbReference type="InterPro" id="IPR003661">
    <property type="entry name" value="HisK_dim/P_dom"/>
</dbReference>
<keyword evidence="7" id="KW-0902">Two-component regulatory system</keyword>
<dbReference type="InterPro" id="IPR003594">
    <property type="entry name" value="HATPase_dom"/>
</dbReference>
<dbReference type="Gene3D" id="3.30.450.20">
    <property type="entry name" value="PAS domain"/>
    <property type="match status" value="1"/>
</dbReference>
<keyword evidence="6 9" id="KW-0418">Kinase</keyword>
<dbReference type="Gene3D" id="3.30.565.10">
    <property type="entry name" value="Histidine kinase-like ATPase, C-terminal domain"/>
    <property type="match status" value="1"/>
</dbReference>
<evidence type="ECO:0000313" key="10">
    <source>
        <dbReference type="Proteomes" id="UP001157109"/>
    </source>
</evidence>
<evidence type="ECO:0000256" key="4">
    <source>
        <dbReference type="ARBA" id="ARBA00022553"/>
    </source>
</evidence>
<dbReference type="PANTHER" id="PTHR43711:SF1">
    <property type="entry name" value="HISTIDINE KINASE 1"/>
    <property type="match status" value="1"/>
</dbReference>
<organism evidence="9 10">
    <name type="scientific">Arsenicicoccus piscis</name>
    <dbReference type="NCBI Taxonomy" id="673954"/>
    <lineage>
        <taxon>Bacteria</taxon>
        <taxon>Bacillati</taxon>
        <taxon>Actinomycetota</taxon>
        <taxon>Actinomycetes</taxon>
        <taxon>Micrococcales</taxon>
        <taxon>Intrasporangiaceae</taxon>
        <taxon>Arsenicicoccus</taxon>
    </lineage>
</organism>
<dbReference type="SUPFAM" id="SSF47384">
    <property type="entry name" value="Homodimeric domain of signal transducing histidine kinase"/>
    <property type="match status" value="1"/>
</dbReference>
<dbReference type="Gene3D" id="1.10.287.130">
    <property type="match status" value="1"/>
</dbReference>
<dbReference type="CDD" id="cd00082">
    <property type="entry name" value="HisKA"/>
    <property type="match status" value="1"/>
</dbReference>
<comment type="subcellular location">
    <subcellularLocation>
        <location evidence="2">Cell membrane</location>
    </subcellularLocation>
</comment>
<sequence>MVDDQHRVHAVNARACSLVGAQPGELLGQPVEQVLPLQDLEGRRWWTCIDAWDGLPTRTGHPETLLVLPGDRELFVTGRYIRDGRAGPVRQVVVTLRDAETRRRAELKNSALISTVAHELRSPLTAVKGFTSTLLRRWDRFTDDQKRLMLQTIEADTDRVTRLIAELLDVSRIDSGRLEIRRQPIDLPAIVAAHVERLGATGIDRARFVLSGAPSAAELPELWADPDRIDQVVANLLENAVRHGAGTVTVAVDGRPDHGTAGEVVMTVSDEGDGIPEENYPMVFTRFWHGSTRSGTGLGLYVVRGLVEAHGGTITVGRGPAGGAEFRFTLPAGAPDYAA</sequence>
<dbReference type="EC" id="2.7.13.3" evidence="3"/>
<dbReference type="Pfam" id="PF02518">
    <property type="entry name" value="HATPase_c"/>
    <property type="match status" value="1"/>
</dbReference>
<dbReference type="InterPro" id="IPR036890">
    <property type="entry name" value="HATPase_C_sf"/>
</dbReference>
<feature type="domain" description="Histidine kinase" evidence="8">
    <location>
        <begin position="115"/>
        <end position="334"/>
    </location>
</feature>
<dbReference type="InterPro" id="IPR004358">
    <property type="entry name" value="Sig_transdc_His_kin-like_C"/>
</dbReference>
<keyword evidence="10" id="KW-1185">Reference proteome</keyword>
<dbReference type="CDD" id="cd00075">
    <property type="entry name" value="HATPase"/>
    <property type="match status" value="1"/>
</dbReference>
<reference evidence="10" key="1">
    <citation type="journal article" date="2019" name="Int. J. Syst. Evol. Microbiol.">
        <title>The Global Catalogue of Microorganisms (GCM) 10K type strain sequencing project: providing services to taxonomists for standard genome sequencing and annotation.</title>
        <authorList>
            <consortium name="The Broad Institute Genomics Platform"/>
            <consortium name="The Broad Institute Genome Sequencing Center for Infectious Disease"/>
            <person name="Wu L."/>
            <person name="Ma J."/>
        </authorList>
    </citation>
    <scope>NUCLEOTIDE SEQUENCE [LARGE SCALE GENOMIC DNA]</scope>
    <source>
        <strain evidence="10">NBRC 105830</strain>
    </source>
</reference>
<evidence type="ECO:0000256" key="3">
    <source>
        <dbReference type="ARBA" id="ARBA00012438"/>
    </source>
</evidence>
<dbReference type="InterPro" id="IPR000014">
    <property type="entry name" value="PAS"/>
</dbReference>
<evidence type="ECO:0000256" key="5">
    <source>
        <dbReference type="ARBA" id="ARBA00022679"/>
    </source>
</evidence>
<accession>A0ABQ6HKW1</accession>
<dbReference type="EMBL" id="BSUJ01000001">
    <property type="protein sequence ID" value="GMA18991.1"/>
    <property type="molecule type" value="Genomic_DNA"/>
</dbReference>
<proteinExistence type="predicted"/>
<dbReference type="PRINTS" id="PR00344">
    <property type="entry name" value="BCTRLSENSOR"/>
</dbReference>
<dbReference type="Pfam" id="PF00512">
    <property type="entry name" value="HisKA"/>
    <property type="match status" value="1"/>
</dbReference>
<dbReference type="GO" id="GO:0016301">
    <property type="term" value="F:kinase activity"/>
    <property type="evidence" value="ECO:0007669"/>
    <property type="project" value="UniProtKB-KW"/>
</dbReference>
<evidence type="ECO:0000256" key="1">
    <source>
        <dbReference type="ARBA" id="ARBA00000085"/>
    </source>
</evidence>
<dbReference type="SMART" id="SM00387">
    <property type="entry name" value="HATPase_c"/>
    <property type="match status" value="1"/>
</dbReference>
<name>A0ABQ6HKW1_9MICO</name>
<protein>
    <recommendedName>
        <fullName evidence="3">histidine kinase</fullName>
        <ecNumber evidence="3">2.7.13.3</ecNumber>
    </recommendedName>
</protein>
<dbReference type="PANTHER" id="PTHR43711">
    <property type="entry name" value="TWO-COMPONENT HISTIDINE KINASE"/>
    <property type="match status" value="1"/>
</dbReference>
<dbReference type="SUPFAM" id="SSF55874">
    <property type="entry name" value="ATPase domain of HSP90 chaperone/DNA topoisomerase II/histidine kinase"/>
    <property type="match status" value="1"/>
</dbReference>
<dbReference type="SMART" id="SM00388">
    <property type="entry name" value="HisKA"/>
    <property type="match status" value="1"/>
</dbReference>
<evidence type="ECO:0000256" key="7">
    <source>
        <dbReference type="ARBA" id="ARBA00023012"/>
    </source>
</evidence>